<dbReference type="EMBL" id="CP002059">
    <property type="protein sequence ID" value="ADI64806.1"/>
    <property type="molecule type" value="Genomic_DNA"/>
</dbReference>
<evidence type="ECO:0000313" key="1">
    <source>
        <dbReference type="EMBL" id="ADI64806.1"/>
    </source>
</evidence>
<dbReference type="AlphaFoldDB" id="D7E1C9"/>
<accession>D7E1C9</accession>
<dbReference type="eggNOG" id="COG2433">
    <property type="taxonomic scope" value="Bacteria"/>
</dbReference>
<organism evidence="1 2">
    <name type="scientific">Nostoc azollae (strain 0708)</name>
    <name type="common">Anabaena azollae (strain 0708)</name>
    <dbReference type="NCBI Taxonomy" id="551115"/>
    <lineage>
        <taxon>Bacteria</taxon>
        <taxon>Bacillati</taxon>
        <taxon>Cyanobacteriota</taxon>
        <taxon>Cyanophyceae</taxon>
        <taxon>Nostocales</taxon>
        <taxon>Nostocaceae</taxon>
        <taxon>Trichormus</taxon>
    </lineage>
</organism>
<protein>
    <submittedName>
        <fullName evidence="1">Uncharacterized protein</fullName>
    </submittedName>
</protein>
<reference evidence="1 2" key="1">
    <citation type="journal article" date="2010" name="PLoS ONE">
        <title>Genome erosion in a nitrogen-fixing vertically transmitted endosymbiotic multicellular cyanobacterium.</title>
        <authorList>
            <person name="Ran L."/>
            <person name="Larsson J."/>
            <person name="Vigil-Stenman T."/>
            <person name="Nylander J.A."/>
            <person name="Ininbergs K."/>
            <person name="Zheng W.W."/>
            <person name="Lapidus A."/>
            <person name="Lowry S."/>
            <person name="Haselkorn R."/>
            <person name="Bergman B."/>
        </authorList>
    </citation>
    <scope>NUCLEOTIDE SEQUENCE [LARGE SCALE GENOMIC DNA]</scope>
    <source>
        <strain evidence="1 2">0708</strain>
    </source>
</reference>
<dbReference type="Proteomes" id="UP000001511">
    <property type="component" value="Chromosome"/>
</dbReference>
<name>D7E1C9_NOSA0</name>
<dbReference type="KEGG" id="naz:Aazo_3027"/>
<keyword evidence="2" id="KW-1185">Reference proteome</keyword>
<proteinExistence type="predicted"/>
<sequence>MKRLSRKHLAQMNQGYFSLDKERLVEVAGNLHKLGLEQLEKLEQTLCDML</sequence>
<dbReference type="HOGENOM" id="CLU_3120467_0_0_3"/>
<evidence type="ECO:0000313" key="2">
    <source>
        <dbReference type="Proteomes" id="UP000001511"/>
    </source>
</evidence>
<gene>
    <name evidence="1" type="ordered locus">Aazo_3027</name>
</gene>